<sequence length="190" mass="21701">MKHDLFSTPIWIKEYPEMNITPVLNLCRELRDADPDGRVISNRNGWQSMDISTGFPELKELESCILQESVELLTQMGYTTDIFIENLWFNVNGENSINLPHIHDKCILSGVFYLSLGKDAGDLVFHRGHNENYILSQHRVDHLTLHTAATIAYAPVEKRLVLFPAWLPHSVESSGTNEPRISIAFNIKQK</sequence>
<dbReference type="InterPro" id="IPR012668">
    <property type="entry name" value="CHP02466"/>
</dbReference>
<evidence type="ECO:0000313" key="1">
    <source>
        <dbReference type="EMBL" id="CAB5220942.1"/>
    </source>
</evidence>
<organism evidence="1">
    <name type="scientific">uncultured Caudovirales phage</name>
    <dbReference type="NCBI Taxonomy" id="2100421"/>
    <lineage>
        <taxon>Viruses</taxon>
        <taxon>Duplodnaviria</taxon>
        <taxon>Heunggongvirae</taxon>
        <taxon>Uroviricota</taxon>
        <taxon>Caudoviricetes</taxon>
        <taxon>Peduoviridae</taxon>
        <taxon>Maltschvirus</taxon>
        <taxon>Maltschvirus maltsch</taxon>
    </lineage>
</organism>
<protein>
    <submittedName>
        <fullName evidence="1">Uncharacterized protein</fullName>
    </submittedName>
</protein>
<proteinExistence type="predicted"/>
<name>A0A6J7WW70_9CAUD</name>
<dbReference type="Pfam" id="PF13759">
    <property type="entry name" value="2OG-FeII_Oxy_5"/>
    <property type="match status" value="1"/>
</dbReference>
<reference evidence="1" key="1">
    <citation type="submission" date="2020-05" db="EMBL/GenBank/DDBJ databases">
        <authorList>
            <person name="Chiriac C."/>
            <person name="Salcher M."/>
            <person name="Ghai R."/>
            <person name="Kavagutti S V."/>
        </authorList>
    </citation>
    <scope>NUCLEOTIDE SEQUENCE</scope>
</reference>
<dbReference type="NCBIfam" id="TIGR02466">
    <property type="entry name" value="TIGR02466 family protein"/>
    <property type="match status" value="1"/>
</dbReference>
<dbReference type="Gene3D" id="2.60.120.620">
    <property type="entry name" value="q2cbj1_9rhob like domain"/>
    <property type="match status" value="1"/>
</dbReference>
<gene>
    <name evidence="1" type="ORF">UFOVP240_58</name>
</gene>
<accession>A0A6J7WW70</accession>
<dbReference type="EMBL" id="LR798293">
    <property type="protein sequence ID" value="CAB5220942.1"/>
    <property type="molecule type" value="Genomic_DNA"/>
</dbReference>